<dbReference type="NCBIfam" id="NF007621">
    <property type="entry name" value="PRK10276.1"/>
    <property type="match status" value="1"/>
</dbReference>
<dbReference type="InterPro" id="IPR006197">
    <property type="entry name" value="Peptidase_S24_LexA"/>
</dbReference>
<evidence type="ECO:0000256" key="4">
    <source>
        <dbReference type="ARBA" id="ARBA00022813"/>
    </source>
</evidence>
<name>A0A5B0EFX8_9MICC</name>
<gene>
    <name evidence="9" type="primary">umuD</name>
    <name evidence="9" type="ORF">FQ154_09205</name>
</gene>
<organism evidence="9 10">
    <name type="scientific">Paeniglutamicibacter gangotriensis</name>
    <dbReference type="NCBI Taxonomy" id="254787"/>
    <lineage>
        <taxon>Bacteria</taxon>
        <taxon>Bacillati</taxon>
        <taxon>Actinomycetota</taxon>
        <taxon>Actinomycetes</taxon>
        <taxon>Micrococcales</taxon>
        <taxon>Micrococcaceae</taxon>
        <taxon>Paeniglutamicibacter</taxon>
    </lineage>
</organism>
<evidence type="ECO:0000313" key="10">
    <source>
        <dbReference type="Proteomes" id="UP000323856"/>
    </source>
</evidence>
<dbReference type="GO" id="GO:0006281">
    <property type="term" value="P:DNA repair"/>
    <property type="evidence" value="ECO:0007669"/>
    <property type="project" value="UniProtKB-KW"/>
</dbReference>
<dbReference type="InterPro" id="IPR015927">
    <property type="entry name" value="Peptidase_S24_S26A/B/C"/>
</dbReference>
<dbReference type="GO" id="GO:0003887">
    <property type="term" value="F:DNA-directed DNA polymerase activity"/>
    <property type="evidence" value="ECO:0007669"/>
    <property type="project" value="UniProtKB-EC"/>
</dbReference>
<protein>
    <submittedName>
        <fullName evidence="9">Translesion error-prone DNA polymerase V autoproteolytic subunit</fullName>
        <ecNumber evidence="9">2.7.7.7</ecNumber>
    </submittedName>
</protein>
<evidence type="ECO:0000259" key="8">
    <source>
        <dbReference type="Pfam" id="PF00717"/>
    </source>
</evidence>
<dbReference type="Pfam" id="PF00717">
    <property type="entry name" value="Peptidase_S24"/>
    <property type="match status" value="1"/>
</dbReference>
<evidence type="ECO:0000256" key="5">
    <source>
        <dbReference type="ARBA" id="ARBA00023204"/>
    </source>
</evidence>
<comment type="similarity">
    <text evidence="1 7">Belongs to the peptidase S24 family.</text>
</comment>
<keyword evidence="4 7" id="KW-0068">Autocatalytic cleavage</keyword>
<dbReference type="InterPro" id="IPR036286">
    <property type="entry name" value="LexA/Signal_pep-like_sf"/>
</dbReference>
<evidence type="ECO:0000256" key="2">
    <source>
        <dbReference type="ARBA" id="ARBA00022763"/>
    </source>
</evidence>
<evidence type="ECO:0000313" key="9">
    <source>
        <dbReference type="EMBL" id="KAA0977075.1"/>
    </source>
</evidence>
<keyword evidence="5" id="KW-0234">DNA repair</keyword>
<keyword evidence="2" id="KW-0227">DNA damage</keyword>
<comment type="caution">
    <text evidence="9">The sequence shown here is derived from an EMBL/GenBank/DDBJ whole genome shotgun (WGS) entry which is preliminary data.</text>
</comment>
<feature type="domain" description="Peptidase S24/S26A/S26B/S26C" evidence="8">
    <location>
        <begin position="25"/>
        <end position="134"/>
    </location>
</feature>
<dbReference type="PRINTS" id="PR00726">
    <property type="entry name" value="LEXASERPTASE"/>
</dbReference>
<dbReference type="PANTHER" id="PTHR33516:SF2">
    <property type="entry name" value="LEXA REPRESSOR-RELATED"/>
    <property type="match status" value="1"/>
</dbReference>
<dbReference type="OrthoDB" id="9787787at2"/>
<dbReference type="InterPro" id="IPR039418">
    <property type="entry name" value="LexA-like"/>
</dbReference>
<dbReference type="CDD" id="cd06529">
    <property type="entry name" value="S24_LexA-like"/>
    <property type="match status" value="1"/>
</dbReference>
<accession>A0A5B0EFX8</accession>
<keyword evidence="3 7" id="KW-0378">Hydrolase</keyword>
<dbReference type="GO" id="GO:0016787">
    <property type="term" value="F:hydrolase activity"/>
    <property type="evidence" value="ECO:0007669"/>
    <property type="project" value="UniProtKB-KW"/>
</dbReference>
<dbReference type="Proteomes" id="UP000323856">
    <property type="component" value="Unassembled WGS sequence"/>
</dbReference>
<dbReference type="InterPro" id="IPR050077">
    <property type="entry name" value="LexA_repressor"/>
</dbReference>
<evidence type="ECO:0000256" key="3">
    <source>
        <dbReference type="ARBA" id="ARBA00022801"/>
    </source>
</evidence>
<keyword evidence="9" id="KW-0548">Nucleotidyltransferase</keyword>
<dbReference type="PANTHER" id="PTHR33516">
    <property type="entry name" value="LEXA REPRESSOR"/>
    <property type="match status" value="1"/>
</dbReference>
<keyword evidence="6" id="KW-0742">SOS response</keyword>
<dbReference type="GO" id="GO:0009432">
    <property type="term" value="P:SOS response"/>
    <property type="evidence" value="ECO:0007669"/>
    <property type="project" value="UniProtKB-KW"/>
</dbReference>
<dbReference type="GO" id="GO:0003677">
    <property type="term" value="F:DNA binding"/>
    <property type="evidence" value="ECO:0007669"/>
    <property type="project" value="InterPro"/>
</dbReference>
<evidence type="ECO:0000256" key="6">
    <source>
        <dbReference type="ARBA" id="ARBA00023236"/>
    </source>
</evidence>
<dbReference type="AlphaFoldDB" id="A0A5B0EFX8"/>
<evidence type="ECO:0000256" key="7">
    <source>
        <dbReference type="RuleBase" id="RU003991"/>
    </source>
</evidence>
<sequence length="144" mass="15539">MKNIQNIHSPDFEGSPIPLLVAGTSIPAGYPSPAQDYFSGEINLSDYLIHDKTSTFIVRVSGHSMQGAGISDGDELIVNRARKPVDGSIVVAVLDGEMTVKRLRLTPQGVVLQAENPEYPDIVVGEWGALSVWAVAETCIHRLN</sequence>
<reference evidence="9 10" key="1">
    <citation type="submission" date="2019-07" db="EMBL/GenBank/DDBJ databases">
        <title>Analysis of the biochemical properties, biological activity and biotechnological potential of siderophores and biosurfactants produced by Antarctic psychrotolerant bacteria.</title>
        <authorList>
            <person name="Styczynski M."/>
            <person name="Krucon T."/>
            <person name="Decewicz P."/>
            <person name="Dziewit L."/>
        </authorList>
    </citation>
    <scope>NUCLEOTIDE SEQUENCE [LARGE SCALE GENOMIC DNA]</scope>
    <source>
        <strain evidence="9 10">ANT_H27</strain>
    </source>
</reference>
<dbReference type="EC" id="2.7.7.7" evidence="9"/>
<dbReference type="GO" id="GO:0006355">
    <property type="term" value="P:regulation of DNA-templated transcription"/>
    <property type="evidence" value="ECO:0007669"/>
    <property type="project" value="InterPro"/>
</dbReference>
<dbReference type="EMBL" id="VOBL01000008">
    <property type="protein sequence ID" value="KAA0977075.1"/>
    <property type="molecule type" value="Genomic_DNA"/>
</dbReference>
<dbReference type="Gene3D" id="2.10.109.10">
    <property type="entry name" value="Umud Fragment, subunit A"/>
    <property type="match status" value="1"/>
</dbReference>
<evidence type="ECO:0000256" key="1">
    <source>
        <dbReference type="ARBA" id="ARBA00007484"/>
    </source>
</evidence>
<dbReference type="SUPFAM" id="SSF51306">
    <property type="entry name" value="LexA/Signal peptidase"/>
    <property type="match status" value="1"/>
</dbReference>
<keyword evidence="9" id="KW-0808">Transferase</keyword>
<proteinExistence type="inferred from homology"/>